<keyword evidence="6" id="KW-1185">Reference proteome</keyword>
<keyword evidence="3" id="KW-0949">S-adenosyl-L-methionine</keyword>
<dbReference type="GO" id="GO:0032259">
    <property type="term" value="P:methylation"/>
    <property type="evidence" value="ECO:0007669"/>
    <property type="project" value="UniProtKB-KW"/>
</dbReference>
<dbReference type="OrthoDB" id="5510758at2"/>
<sequence>MSATGSFLLLLLLWAVLLVGVLSIVVSTLRTGAPPMPSSPRVRRALLAMLPGDTRGTVLDLGSGWGDVAFALADHCPQARIVAYELSWLPWLFSRLRQRLFPRGNLTLLRGDFFAASFRDATCVVCYLSPGIMTRLAPRFAAELPEGARILSHTFGLRGWNPVRFVRLADLYRTPVYLYEVPPRAPPGE</sequence>
<keyword evidence="1 5" id="KW-0489">Methyltransferase</keyword>
<dbReference type="CDD" id="cd02440">
    <property type="entry name" value="AdoMet_MTases"/>
    <property type="match status" value="1"/>
</dbReference>
<dbReference type="Pfam" id="PF13649">
    <property type="entry name" value="Methyltransf_25"/>
    <property type="match status" value="1"/>
</dbReference>
<evidence type="ECO:0000256" key="2">
    <source>
        <dbReference type="ARBA" id="ARBA00022679"/>
    </source>
</evidence>
<proteinExistence type="predicted"/>
<feature type="domain" description="Methyltransferase" evidence="4">
    <location>
        <begin position="58"/>
        <end position="129"/>
    </location>
</feature>
<dbReference type="EMBL" id="RAWE01000375">
    <property type="protein sequence ID" value="RKG93977.1"/>
    <property type="molecule type" value="Genomic_DNA"/>
</dbReference>
<dbReference type="PANTHER" id="PTHR13610">
    <property type="entry name" value="METHYLTRANSFERASE DOMAIN-CONTAINING PROTEIN"/>
    <property type="match status" value="1"/>
</dbReference>
<evidence type="ECO:0000256" key="1">
    <source>
        <dbReference type="ARBA" id="ARBA00022603"/>
    </source>
</evidence>
<dbReference type="GO" id="GO:0016279">
    <property type="term" value="F:protein-lysine N-methyltransferase activity"/>
    <property type="evidence" value="ECO:0007669"/>
    <property type="project" value="InterPro"/>
</dbReference>
<organism evidence="5 6">
    <name type="scientific">Corallococcus carmarthensis</name>
    <dbReference type="NCBI Taxonomy" id="2316728"/>
    <lineage>
        <taxon>Bacteria</taxon>
        <taxon>Pseudomonadati</taxon>
        <taxon>Myxococcota</taxon>
        <taxon>Myxococcia</taxon>
        <taxon>Myxococcales</taxon>
        <taxon>Cystobacterineae</taxon>
        <taxon>Myxococcaceae</taxon>
        <taxon>Corallococcus</taxon>
    </lineage>
</organism>
<dbReference type="SUPFAM" id="SSF53335">
    <property type="entry name" value="S-adenosyl-L-methionine-dependent methyltransferases"/>
    <property type="match status" value="1"/>
</dbReference>
<comment type="caution">
    <text evidence="5">The sequence shown here is derived from an EMBL/GenBank/DDBJ whole genome shotgun (WGS) entry which is preliminary data.</text>
</comment>
<dbReference type="RefSeq" id="WP_120608308.1">
    <property type="nucleotide sequence ID" value="NZ_JABFJX010000561.1"/>
</dbReference>
<dbReference type="AlphaFoldDB" id="A0A3A8JDQ9"/>
<keyword evidence="2 5" id="KW-0808">Transferase</keyword>
<name>A0A3A8JDQ9_9BACT</name>
<dbReference type="InterPro" id="IPR041698">
    <property type="entry name" value="Methyltransf_25"/>
</dbReference>
<evidence type="ECO:0000256" key="3">
    <source>
        <dbReference type="ARBA" id="ARBA00022691"/>
    </source>
</evidence>
<evidence type="ECO:0000313" key="5">
    <source>
        <dbReference type="EMBL" id="RKG93977.1"/>
    </source>
</evidence>
<dbReference type="InterPro" id="IPR026170">
    <property type="entry name" value="FAM173A/B"/>
</dbReference>
<gene>
    <name evidence="5" type="ORF">D7X32_43210</name>
</gene>
<reference evidence="6" key="1">
    <citation type="submission" date="2018-09" db="EMBL/GenBank/DDBJ databases">
        <authorList>
            <person name="Livingstone P.G."/>
            <person name="Whitworth D.E."/>
        </authorList>
    </citation>
    <scope>NUCLEOTIDE SEQUENCE [LARGE SCALE GENOMIC DNA]</scope>
    <source>
        <strain evidence="6">CA043D</strain>
    </source>
</reference>
<evidence type="ECO:0000259" key="4">
    <source>
        <dbReference type="Pfam" id="PF13649"/>
    </source>
</evidence>
<accession>A0A3A8JDQ9</accession>
<dbReference type="PANTHER" id="PTHR13610:SF9">
    <property type="entry name" value="FI06469P"/>
    <property type="match status" value="1"/>
</dbReference>
<evidence type="ECO:0000313" key="6">
    <source>
        <dbReference type="Proteomes" id="UP000268313"/>
    </source>
</evidence>
<dbReference type="InterPro" id="IPR029063">
    <property type="entry name" value="SAM-dependent_MTases_sf"/>
</dbReference>
<dbReference type="Gene3D" id="3.40.50.150">
    <property type="entry name" value="Vaccinia Virus protein VP39"/>
    <property type="match status" value="1"/>
</dbReference>
<protein>
    <submittedName>
        <fullName evidence="5">SAM-dependent methyltransferase</fullName>
    </submittedName>
</protein>
<dbReference type="Proteomes" id="UP000268313">
    <property type="component" value="Unassembled WGS sequence"/>
</dbReference>